<feature type="compositionally biased region" description="Basic and acidic residues" evidence="1">
    <location>
        <begin position="34"/>
        <end position="43"/>
    </location>
</feature>
<protein>
    <submittedName>
        <fullName evidence="2">Uncharacterized protein</fullName>
    </submittedName>
</protein>
<proteinExistence type="predicted"/>
<sequence>MHNNRFGSLVRTYSRSSIVKKSREWSQESISPCKRPDKSWYIR</sequence>
<name>A0A2P2KB77_RHIMU</name>
<evidence type="ECO:0000313" key="2">
    <source>
        <dbReference type="EMBL" id="MBX02947.1"/>
    </source>
</evidence>
<dbReference type="AlphaFoldDB" id="A0A2P2KB77"/>
<reference evidence="2" key="1">
    <citation type="submission" date="2018-02" db="EMBL/GenBank/DDBJ databases">
        <title>Rhizophora mucronata_Transcriptome.</title>
        <authorList>
            <person name="Meera S.P."/>
            <person name="Sreeshan A."/>
            <person name="Augustine A."/>
        </authorList>
    </citation>
    <scope>NUCLEOTIDE SEQUENCE</scope>
    <source>
        <tissue evidence="2">Leaf</tissue>
    </source>
</reference>
<accession>A0A2P2KB77</accession>
<dbReference type="EMBL" id="GGEC01022463">
    <property type="protein sequence ID" value="MBX02947.1"/>
    <property type="molecule type" value="Transcribed_RNA"/>
</dbReference>
<feature type="region of interest" description="Disordered" evidence="1">
    <location>
        <begin position="22"/>
        <end position="43"/>
    </location>
</feature>
<organism evidence="2">
    <name type="scientific">Rhizophora mucronata</name>
    <name type="common">Asiatic mangrove</name>
    <dbReference type="NCBI Taxonomy" id="61149"/>
    <lineage>
        <taxon>Eukaryota</taxon>
        <taxon>Viridiplantae</taxon>
        <taxon>Streptophyta</taxon>
        <taxon>Embryophyta</taxon>
        <taxon>Tracheophyta</taxon>
        <taxon>Spermatophyta</taxon>
        <taxon>Magnoliopsida</taxon>
        <taxon>eudicotyledons</taxon>
        <taxon>Gunneridae</taxon>
        <taxon>Pentapetalae</taxon>
        <taxon>rosids</taxon>
        <taxon>fabids</taxon>
        <taxon>Malpighiales</taxon>
        <taxon>Rhizophoraceae</taxon>
        <taxon>Rhizophora</taxon>
    </lineage>
</organism>
<evidence type="ECO:0000256" key="1">
    <source>
        <dbReference type="SAM" id="MobiDB-lite"/>
    </source>
</evidence>